<keyword evidence="10 14" id="KW-0472">Membrane</keyword>
<dbReference type="AlphaFoldDB" id="W0I2B3"/>
<evidence type="ECO:0000256" key="2">
    <source>
        <dbReference type="ARBA" id="ARBA00011471"/>
    </source>
</evidence>
<dbReference type="InterPro" id="IPR014164">
    <property type="entry name" value="TonB_ExbB_1"/>
</dbReference>
<reference evidence="17 18" key="1">
    <citation type="journal article" date="2014" name="Genome Biol. Evol.">
        <title>Genome degeneration and adaptation in a nascent stage of symbiosis.</title>
        <authorList>
            <person name="Oakeson K.F."/>
            <person name="Gil R."/>
            <person name="Clayton A.L."/>
            <person name="Dunn D.M."/>
            <person name="von Niederhausern A.C."/>
            <person name="Hamil C."/>
            <person name="Aoyagi A."/>
            <person name="Duval B."/>
            <person name="Baca A."/>
            <person name="Silva F.J."/>
            <person name="Vallier A."/>
            <person name="Jackson D.G."/>
            <person name="Latorre A."/>
            <person name="Weiss R.B."/>
            <person name="Heddi A."/>
            <person name="Moya A."/>
            <person name="Dale C."/>
        </authorList>
    </citation>
    <scope>NUCLEOTIDE SEQUENCE [LARGE SCALE GENOMIC DNA]</scope>
    <source>
        <strain evidence="17 18">HS1</strain>
    </source>
</reference>
<evidence type="ECO:0000256" key="4">
    <source>
        <dbReference type="ARBA" id="ARBA00022448"/>
    </source>
</evidence>
<comment type="subunit">
    <text evidence="2">The accessory proteins ExbB and ExbD seem to form a complex with TonB.</text>
</comment>
<keyword evidence="18" id="KW-1185">Reference proteome</keyword>
<evidence type="ECO:0000256" key="6">
    <source>
        <dbReference type="ARBA" id="ARBA00022519"/>
    </source>
</evidence>
<feature type="region of interest" description="Disordered" evidence="13">
    <location>
        <begin position="33"/>
        <end position="60"/>
    </location>
</feature>
<comment type="subcellular location">
    <subcellularLocation>
        <location evidence="1">Cell inner membrane</location>
        <topology evidence="1">Multi-pass membrane protein</topology>
    </subcellularLocation>
    <subcellularLocation>
        <location evidence="12">Membrane</location>
        <topology evidence="12">Multi-pass membrane protein</topology>
    </subcellularLocation>
</comment>
<evidence type="ECO:0000256" key="5">
    <source>
        <dbReference type="ARBA" id="ARBA00022475"/>
    </source>
</evidence>
<keyword evidence="8 12" id="KW-0653">Protein transport</keyword>
<keyword evidence="6" id="KW-0997">Cell inner membrane</keyword>
<dbReference type="InterPro" id="IPR050790">
    <property type="entry name" value="ExbB/TolQ_transport"/>
</dbReference>
<comment type="function">
    <text evidence="11">Involved in the TonB-dependent energy-dependent transport of various receptor-bound substrates. Protects ExbD from proteolytic degradation and functionally stabilizes TonB.</text>
</comment>
<evidence type="ECO:0000256" key="8">
    <source>
        <dbReference type="ARBA" id="ARBA00022927"/>
    </source>
</evidence>
<accession>W0I2B3</accession>
<keyword evidence="7 14" id="KW-0812">Transmembrane</keyword>
<evidence type="ECO:0000256" key="3">
    <source>
        <dbReference type="ARBA" id="ARBA00022093"/>
    </source>
</evidence>
<dbReference type="PANTHER" id="PTHR30625:SF16">
    <property type="entry name" value="BIOPOLYMER TRANSPORT PROTEIN EXBB"/>
    <property type="match status" value="1"/>
</dbReference>
<dbReference type="PANTHER" id="PTHR30625">
    <property type="entry name" value="PROTEIN TOLQ"/>
    <property type="match status" value="1"/>
</dbReference>
<dbReference type="Proteomes" id="UP000019028">
    <property type="component" value="Chromosome"/>
</dbReference>
<evidence type="ECO:0000256" key="7">
    <source>
        <dbReference type="ARBA" id="ARBA00022692"/>
    </source>
</evidence>
<name>W0I2B3_9GAMM</name>
<evidence type="ECO:0000256" key="13">
    <source>
        <dbReference type="SAM" id="MobiDB-lite"/>
    </source>
</evidence>
<dbReference type="NCBIfam" id="NF007722">
    <property type="entry name" value="PRK10414.1"/>
    <property type="match status" value="1"/>
</dbReference>
<dbReference type="KEGG" id="sod:Sant_3591"/>
<dbReference type="GO" id="GO:0022857">
    <property type="term" value="F:transmembrane transporter activity"/>
    <property type="evidence" value="ECO:0007669"/>
    <property type="project" value="InterPro"/>
</dbReference>
<dbReference type="InterPro" id="IPR002898">
    <property type="entry name" value="MotA_ExbB_proton_chnl"/>
</dbReference>
<keyword evidence="4 12" id="KW-0813">Transport</keyword>
<dbReference type="NCBIfam" id="TIGR02797">
    <property type="entry name" value="exbB"/>
    <property type="match status" value="1"/>
</dbReference>
<organism evidence="17 18">
    <name type="scientific">Sodalis praecaptivus</name>
    <dbReference type="NCBI Taxonomy" id="1239307"/>
    <lineage>
        <taxon>Bacteria</taxon>
        <taxon>Pseudomonadati</taxon>
        <taxon>Pseudomonadota</taxon>
        <taxon>Gammaproteobacteria</taxon>
        <taxon>Enterobacterales</taxon>
        <taxon>Bruguierivoracaceae</taxon>
        <taxon>Sodalis</taxon>
    </lineage>
</organism>
<proteinExistence type="inferred from homology"/>
<feature type="chain" id="PRO_5004789938" description="Biopolymer transport protein ExbB" evidence="15">
    <location>
        <begin position="22"/>
        <end position="310"/>
    </location>
</feature>
<evidence type="ECO:0000256" key="1">
    <source>
        <dbReference type="ARBA" id="ARBA00004429"/>
    </source>
</evidence>
<keyword evidence="15" id="KW-0732">Signal</keyword>
<keyword evidence="5" id="KW-1003">Cell membrane</keyword>
<protein>
    <recommendedName>
        <fullName evidence="3">Biopolymer transport protein ExbB</fullName>
    </recommendedName>
</protein>
<evidence type="ECO:0000259" key="16">
    <source>
        <dbReference type="Pfam" id="PF01618"/>
    </source>
</evidence>
<evidence type="ECO:0000313" key="17">
    <source>
        <dbReference type="EMBL" id="AHF78573.1"/>
    </source>
</evidence>
<evidence type="ECO:0000256" key="10">
    <source>
        <dbReference type="ARBA" id="ARBA00023136"/>
    </source>
</evidence>
<dbReference type="Pfam" id="PF01618">
    <property type="entry name" value="MotA_ExbB"/>
    <property type="match status" value="1"/>
</dbReference>
<feature type="transmembrane region" description="Helical" evidence="14">
    <location>
        <begin position="243"/>
        <end position="264"/>
    </location>
</feature>
<feature type="domain" description="MotA/TolQ/ExbB proton channel" evidence="16">
    <location>
        <begin position="169"/>
        <end position="270"/>
    </location>
</feature>
<keyword evidence="9 14" id="KW-1133">Transmembrane helix</keyword>
<evidence type="ECO:0000256" key="11">
    <source>
        <dbReference type="ARBA" id="ARBA00024816"/>
    </source>
</evidence>
<comment type="similarity">
    <text evidence="12">Belongs to the exbB/tolQ family.</text>
</comment>
<evidence type="ECO:0000256" key="14">
    <source>
        <dbReference type="SAM" id="Phobius"/>
    </source>
</evidence>
<feature type="signal peptide" evidence="15">
    <location>
        <begin position="1"/>
        <end position="21"/>
    </location>
</feature>
<feature type="transmembrane region" description="Helical" evidence="14">
    <location>
        <begin position="198"/>
        <end position="223"/>
    </location>
</feature>
<evidence type="ECO:0000313" key="18">
    <source>
        <dbReference type="Proteomes" id="UP000019028"/>
    </source>
</evidence>
<feature type="transmembrane region" description="Helical" evidence="14">
    <location>
        <begin position="87"/>
        <end position="109"/>
    </location>
</feature>
<dbReference type="GO" id="GO:0005886">
    <property type="term" value="C:plasma membrane"/>
    <property type="evidence" value="ECO:0007669"/>
    <property type="project" value="UniProtKB-SubCell"/>
</dbReference>
<dbReference type="PATRIC" id="fig|1239307.3.peg.3965"/>
<gene>
    <name evidence="17" type="primary">exbB</name>
    <name evidence="17" type="ORF">Sant_3591</name>
</gene>
<sequence>MLRGIFLSLLLGAGVVGSAIAAPTTAAPPATAASAEAAVDTTPTPTADQTAASSPLSLPASVSATPAQRQLMQMDLSVWGMYQHADIVVKIVMIGLLLASVVTWALFFGKGAELLAVKRRLRRELQLLKDVRSLDQATTVAANFSPRSLSASLLAETANELDLSARLSDNNGIKERVAFRLERRVAGVSRAMGKGNGFLATIGAISPFIGLFGTVWGIMNSFIGIAHTQTTNLAVVAPGIAEALLATAIGLFAAIPAVVIYNIFARTIASYKAMVGDCAAQLLLLLGRDLDLAAEAGSQVSAQVTKFRVG</sequence>
<evidence type="ECO:0000256" key="9">
    <source>
        <dbReference type="ARBA" id="ARBA00022989"/>
    </source>
</evidence>
<dbReference type="EMBL" id="CP006569">
    <property type="protein sequence ID" value="AHF78573.1"/>
    <property type="molecule type" value="Genomic_DNA"/>
</dbReference>
<evidence type="ECO:0000256" key="12">
    <source>
        <dbReference type="RuleBase" id="RU004057"/>
    </source>
</evidence>
<dbReference type="HOGENOM" id="CLU_053325_0_2_6"/>
<dbReference type="GO" id="GO:0017038">
    <property type="term" value="P:protein import"/>
    <property type="evidence" value="ECO:0007669"/>
    <property type="project" value="TreeGrafter"/>
</dbReference>
<evidence type="ECO:0000256" key="15">
    <source>
        <dbReference type="SAM" id="SignalP"/>
    </source>
</evidence>